<dbReference type="Proteomes" id="UP000014760">
    <property type="component" value="Unassembled WGS sequence"/>
</dbReference>
<reference evidence="4" key="1">
    <citation type="submission" date="2012-12" db="EMBL/GenBank/DDBJ databases">
        <authorList>
            <person name="Hellsten U."/>
            <person name="Grimwood J."/>
            <person name="Chapman J.A."/>
            <person name="Shapiro H."/>
            <person name="Aerts A."/>
            <person name="Otillar R.P."/>
            <person name="Terry A.Y."/>
            <person name="Boore J.L."/>
            <person name="Simakov O."/>
            <person name="Marletaz F."/>
            <person name="Cho S.-J."/>
            <person name="Edsinger-Gonzales E."/>
            <person name="Havlak P."/>
            <person name="Kuo D.-H."/>
            <person name="Larsson T."/>
            <person name="Lv J."/>
            <person name="Arendt D."/>
            <person name="Savage R."/>
            <person name="Osoegawa K."/>
            <person name="de Jong P."/>
            <person name="Lindberg D.R."/>
            <person name="Seaver E.C."/>
            <person name="Weisblat D.A."/>
            <person name="Putnam N.H."/>
            <person name="Grigoriev I.V."/>
            <person name="Rokhsar D.S."/>
        </authorList>
    </citation>
    <scope>NUCLEOTIDE SEQUENCE</scope>
    <source>
        <strain evidence="4">I ESC-2004</strain>
    </source>
</reference>
<accession>R7VKS5</accession>
<name>R7VKS5_CAPTE</name>
<dbReference type="EMBL" id="KB292426">
    <property type="protein sequence ID" value="ELU17626.1"/>
    <property type="molecule type" value="Genomic_DNA"/>
</dbReference>
<reference evidence="2 4" key="2">
    <citation type="journal article" date="2013" name="Nature">
        <title>Insights into bilaterian evolution from three spiralian genomes.</title>
        <authorList>
            <person name="Simakov O."/>
            <person name="Marletaz F."/>
            <person name="Cho S.J."/>
            <person name="Edsinger-Gonzales E."/>
            <person name="Havlak P."/>
            <person name="Hellsten U."/>
            <person name="Kuo D.H."/>
            <person name="Larsson T."/>
            <person name="Lv J."/>
            <person name="Arendt D."/>
            <person name="Savage R."/>
            <person name="Osoegawa K."/>
            <person name="de Jong P."/>
            <person name="Grimwood J."/>
            <person name="Chapman J.A."/>
            <person name="Shapiro H."/>
            <person name="Aerts A."/>
            <person name="Otillar R.P."/>
            <person name="Terry A.Y."/>
            <person name="Boore J.L."/>
            <person name="Grigoriev I.V."/>
            <person name="Lindberg D.R."/>
            <person name="Seaver E.C."/>
            <person name="Weisblat D.A."/>
            <person name="Putnam N.H."/>
            <person name="Rokhsar D.S."/>
        </authorList>
    </citation>
    <scope>NUCLEOTIDE SEQUENCE</scope>
    <source>
        <strain evidence="2 4">I ESC-2004</strain>
    </source>
</reference>
<dbReference type="EnsemblMetazoa" id="CapteT188416">
    <property type="protein sequence ID" value="CapteP188416"/>
    <property type="gene ID" value="CapteG188416"/>
</dbReference>
<proteinExistence type="predicted"/>
<keyword evidence="4" id="KW-1185">Reference proteome</keyword>
<gene>
    <name evidence="2" type="ORF">CAPTEDRAFT_188416</name>
</gene>
<feature type="region of interest" description="Disordered" evidence="1">
    <location>
        <begin position="81"/>
        <end position="112"/>
    </location>
</feature>
<protein>
    <submittedName>
        <fullName evidence="2 3">Uncharacterized protein</fullName>
    </submittedName>
</protein>
<reference evidence="3" key="3">
    <citation type="submission" date="2015-06" db="UniProtKB">
        <authorList>
            <consortium name="EnsemblMetazoa"/>
        </authorList>
    </citation>
    <scope>IDENTIFICATION</scope>
</reference>
<evidence type="ECO:0000313" key="3">
    <source>
        <dbReference type="EnsemblMetazoa" id="CapteP188416"/>
    </source>
</evidence>
<sequence length="112" mass="12520">MATKGIQKHKSPSVFVEMLPREMLSAHGAVSIRVYYGSSHVGELHLFSGGKAKLTVKQKTRIEPVKELEPSSRIDIQHAEKDGTVSAEYNTSEVYPTLPNDQNNYDPKECYV</sequence>
<dbReference type="HOGENOM" id="CLU_2148199_0_0_1"/>
<dbReference type="AlphaFoldDB" id="R7VKS5"/>
<feature type="compositionally biased region" description="Polar residues" evidence="1">
    <location>
        <begin position="87"/>
        <end position="105"/>
    </location>
</feature>
<dbReference type="EMBL" id="AMQN01016804">
    <property type="status" value="NOT_ANNOTATED_CDS"/>
    <property type="molecule type" value="Genomic_DNA"/>
</dbReference>
<evidence type="ECO:0000313" key="2">
    <source>
        <dbReference type="EMBL" id="ELU17626.1"/>
    </source>
</evidence>
<evidence type="ECO:0000313" key="4">
    <source>
        <dbReference type="Proteomes" id="UP000014760"/>
    </source>
</evidence>
<organism evidence="2">
    <name type="scientific">Capitella teleta</name>
    <name type="common">Polychaete worm</name>
    <dbReference type="NCBI Taxonomy" id="283909"/>
    <lineage>
        <taxon>Eukaryota</taxon>
        <taxon>Metazoa</taxon>
        <taxon>Spiralia</taxon>
        <taxon>Lophotrochozoa</taxon>
        <taxon>Annelida</taxon>
        <taxon>Polychaeta</taxon>
        <taxon>Sedentaria</taxon>
        <taxon>Scolecida</taxon>
        <taxon>Capitellidae</taxon>
        <taxon>Capitella</taxon>
    </lineage>
</organism>
<evidence type="ECO:0000256" key="1">
    <source>
        <dbReference type="SAM" id="MobiDB-lite"/>
    </source>
</evidence>